<feature type="compositionally biased region" description="Polar residues" evidence="1">
    <location>
        <begin position="57"/>
        <end position="73"/>
    </location>
</feature>
<dbReference type="Proteomes" id="UP001187415">
    <property type="component" value="Unassembled WGS sequence"/>
</dbReference>
<evidence type="ECO:0000313" key="3">
    <source>
        <dbReference type="Proteomes" id="UP001187415"/>
    </source>
</evidence>
<sequence length="80" mass="8860">MGSRGQVLVEVHDDSMSYLEGLAEAHDSGADRPGPLIINSTFLRSYSRAVWEAASPSWRNTTSKGTMSNISSMQRDDDRR</sequence>
<dbReference type="AlphaFoldDB" id="A0AA88NTK9"/>
<evidence type="ECO:0000256" key="1">
    <source>
        <dbReference type="SAM" id="MobiDB-lite"/>
    </source>
</evidence>
<comment type="caution">
    <text evidence="2">The sequence shown here is derived from an EMBL/GenBank/DDBJ whole genome shotgun (WGS) entry which is preliminary data.</text>
</comment>
<keyword evidence="3" id="KW-1185">Reference proteome</keyword>
<dbReference type="EMBL" id="JAUPFM010000002">
    <property type="protein sequence ID" value="KAK2859415.1"/>
    <property type="molecule type" value="Genomic_DNA"/>
</dbReference>
<gene>
    <name evidence="2" type="ORF">Q5P01_004035</name>
</gene>
<organism evidence="2 3">
    <name type="scientific">Channa striata</name>
    <name type="common">Snakehead murrel</name>
    <name type="synonym">Ophicephalus striatus</name>
    <dbReference type="NCBI Taxonomy" id="64152"/>
    <lineage>
        <taxon>Eukaryota</taxon>
        <taxon>Metazoa</taxon>
        <taxon>Chordata</taxon>
        <taxon>Craniata</taxon>
        <taxon>Vertebrata</taxon>
        <taxon>Euteleostomi</taxon>
        <taxon>Actinopterygii</taxon>
        <taxon>Neopterygii</taxon>
        <taxon>Teleostei</taxon>
        <taxon>Neoteleostei</taxon>
        <taxon>Acanthomorphata</taxon>
        <taxon>Anabantaria</taxon>
        <taxon>Anabantiformes</taxon>
        <taxon>Channoidei</taxon>
        <taxon>Channidae</taxon>
        <taxon>Channa</taxon>
    </lineage>
</organism>
<accession>A0AA88NTK9</accession>
<protein>
    <submittedName>
        <fullName evidence="2">Uncharacterized protein</fullName>
    </submittedName>
</protein>
<reference evidence="2" key="1">
    <citation type="submission" date="2023-07" db="EMBL/GenBank/DDBJ databases">
        <title>Chromosome-level Genome Assembly of Striped Snakehead (Channa striata).</title>
        <authorList>
            <person name="Liu H."/>
        </authorList>
    </citation>
    <scope>NUCLEOTIDE SEQUENCE</scope>
    <source>
        <strain evidence="2">Gz</strain>
        <tissue evidence="2">Muscle</tissue>
    </source>
</reference>
<proteinExistence type="predicted"/>
<evidence type="ECO:0000313" key="2">
    <source>
        <dbReference type="EMBL" id="KAK2859415.1"/>
    </source>
</evidence>
<name>A0AA88NTK9_CHASR</name>
<feature type="region of interest" description="Disordered" evidence="1">
    <location>
        <begin position="57"/>
        <end position="80"/>
    </location>
</feature>